<dbReference type="Gene3D" id="3.40.630.30">
    <property type="match status" value="1"/>
</dbReference>
<dbReference type="Proteomes" id="UP000238563">
    <property type="component" value="Unassembled WGS sequence"/>
</dbReference>
<dbReference type="GO" id="GO:0008080">
    <property type="term" value="F:N-acetyltransferase activity"/>
    <property type="evidence" value="ECO:0007669"/>
    <property type="project" value="InterPro"/>
</dbReference>
<comment type="caution">
    <text evidence="3">The sequence shown here is derived from an EMBL/GenBank/DDBJ whole genome shotgun (WGS) entry which is preliminary data.</text>
</comment>
<proteinExistence type="predicted"/>
<dbReference type="InterPro" id="IPR050769">
    <property type="entry name" value="NAT_camello-type"/>
</dbReference>
<reference evidence="3 4" key="1">
    <citation type="submission" date="2018-02" db="EMBL/GenBank/DDBJ databases">
        <title>The draft genome of Phyllobacterium myrsinacearum DSM5892.</title>
        <authorList>
            <person name="Li L."/>
            <person name="Liu L."/>
            <person name="Zhang X."/>
            <person name="Wang T."/>
        </authorList>
    </citation>
    <scope>NUCLEOTIDE SEQUENCE [LARGE SCALE GENOMIC DNA]</scope>
    <source>
        <strain evidence="3 4">DSM 5892</strain>
    </source>
</reference>
<dbReference type="PANTHER" id="PTHR13947">
    <property type="entry name" value="GNAT FAMILY N-ACETYLTRANSFERASE"/>
    <property type="match status" value="1"/>
</dbReference>
<dbReference type="SMART" id="SM00347">
    <property type="entry name" value="HTH_MARR"/>
    <property type="match status" value="1"/>
</dbReference>
<feature type="domain" description="N-acetyltransferase" evidence="2">
    <location>
        <begin position="165"/>
        <end position="306"/>
    </location>
</feature>
<dbReference type="SUPFAM" id="SSF46785">
    <property type="entry name" value="Winged helix' DNA-binding domain"/>
    <property type="match status" value="1"/>
</dbReference>
<evidence type="ECO:0000259" key="2">
    <source>
        <dbReference type="PROSITE" id="PS51186"/>
    </source>
</evidence>
<keyword evidence="1" id="KW-0808">Transferase</keyword>
<accession>A0A2S9JZ77</accession>
<name>A0A2S9JZ77_9HYPH</name>
<dbReference type="InterPro" id="IPR000182">
    <property type="entry name" value="GNAT_dom"/>
</dbReference>
<dbReference type="CDD" id="cd04301">
    <property type="entry name" value="NAT_SF"/>
    <property type="match status" value="1"/>
</dbReference>
<dbReference type="InterPro" id="IPR036388">
    <property type="entry name" value="WH-like_DNA-bd_sf"/>
</dbReference>
<dbReference type="EMBL" id="PVBT01000001">
    <property type="protein sequence ID" value="PRD58609.1"/>
    <property type="molecule type" value="Genomic_DNA"/>
</dbReference>
<dbReference type="PROSITE" id="PS51186">
    <property type="entry name" value="GNAT"/>
    <property type="match status" value="1"/>
</dbReference>
<dbReference type="SUPFAM" id="SSF55729">
    <property type="entry name" value="Acyl-CoA N-acyltransferases (Nat)"/>
    <property type="match status" value="1"/>
</dbReference>
<evidence type="ECO:0000313" key="4">
    <source>
        <dbReference type="Proteomes" id="UP000238563"/>
    </source>
</evidence>
<sequence>MSEPVAEIRKFNRFYTHIIGLLDEHLTDSPFSLPEARILYELANNDTVKTAADLSRILDMDTAQISRILARFKARQLVTSTVSTDHAKLRILSLTPEGQAAFAALDRSAIERANAVLAPLDTAHVSRLTQSMRDIRSILGSRSGTVSPAPAYTLRAPRAGDLGLVIHRQAYLYNTEYDLDWTFEGLIAGILSGFIANFDPAREQAWIADRNGEIAGSVFLMRTDDPQVGKLRMLYVEPSARGLGIGSALVAACIARARAVGYHKLTLWTNDFLHSARRIYQEAGFKLIEEERHHSFGHDLVGQTWTLDLQPE</sequence>
<dbReference type="Pfam" id="PF12802">
    <property type="entry name" value="MarR_2"/>
    <property type="match status" value="1"/>
</dbReference>
<protein>
    <submittedName>
        <fullName evidence="3">MarR family transcriptional regulator</fullName>
    </submittedName>
</protein>
<dbReference type="InterPro" id="IPR016181">
    <property type="entry name" value="Acyl_CoA_acyltransferase"/>
</dbReference>
<evidence type="ECO:0000256" key="1">
    <source>
        <dbReference type="ARBA" id="ARBA00022679"/>
    </source>
</evidence>
<dbReference type="InterPro" id="IPR000835">
    <property type="entry name" value="HTH_MarR-typ"/>
</dbReference>
<dbReference type="AlphaFoldDB" id="A0A2S9JZ77"/>
<dbReference type="OrthoDB" id="273614at2"/>
<dbReference type="RefSeq" id="WP_105732835.1">
    <property type="nucleotide sequence ID" value="NZ_PVBT01000001.1"/>
</dbReference>
<evidence type="ECO:0000313" key="3">
    <source>
        <dbReference type="EMBL" id="PRD58609.1"/>
    </source>
</evidence>
<dbReference type="InterPro" id="IPR036390">
    <property type="entry name" value="WH_DNA-bd_sf"/>
</dbReference>
<dbReference type="Gene3D" id="1.10.10.10">
    <property type="entry name" value="Winged helix-like DNA-binding domain superfamily/Winged helix DNA-binding domain"/>
    <property type="match status" value="1"/>
</dbReference>
<keyword evidence="4" id="KW-1185">Reference proteome</keyword>
<dbReference type="PANTHER" id="PTHR13947:SF37">
    <property type="entry name" value="LD18367P"/>
    <property type="match status" value="1"/>
</dbReference>
<gene>
    <name evidence="3" type="ORF">C5750_05790</name>
</gene>
<dbReference type="GO" id="GO:0003700">
    <property type="term" value="F:DNA-binding transcription factor activity"/>
    <property type="evidence" value="ECO:0007669"/>
    <property type="project" value="InterPro"/>
</dbReference>
<dbReference type="Pfam" id="PF00583">
    <property type="entry name" value="Acetyltransf_1"/>
    <property type="match status" value="1"/>
</dbReference>
<organism evidence="3 4">
    <name type="scientific">Phyllobacterium myrsinacearum</name>
    <dbReference type="NCBI Taxonomy" id="28101"/>
    <lineage>
        <taxon>Bacteria</taxon>
        <taxon>Pseudomonadati</taxon>
        <taxon>Pseudomonadota</taxon>
        <taxon>Alphaproteobacteria</taxon>
        <taxon>Hyphomicrobiales</taxon>
        <taxon>Phyllobacteriaceae</taxon>
        <taxon>Phyllobacterium</taxon>
    </lineage>
</organism>